<dbReference type="GO" id="GO:0016226">
    <property type="term" value="P:iron-sulfur cluster assembly"/>
    <property type="evidence" value="ECO:0007669"/>
    <property type="project" value="InterPro"/>
</dbReference>
<comment type="function">
    <text evidence="7">Binds and transfers iron-sulfur (Fe-S) clusters to target apoproteins. Can hydrolyze ATP.</text>
</comment>
<evidence type="ECO:0000256" key="6">
    <source>
        <dbReference type="ARBA" id="ARBA00024036"/>
    </source>
</evidence>
<keyword evidence="5 7" id="KW-0411">Iron-sulfur</keyword>
<reference evidence="8 9" key="1">
    <citation type="submission" date="2016-10" db="EMBL/GenBank/DDBJ databases">
        <authorList>
            <person name="de Groot N.N."/>
        </authorList>
    </citation>
    <scope>NUCLEOTIDE SEQUENCE [LARGE SCALE GENOMIC DNA]</scope>
    <source>
        <strain evidence="8 9">DSM 19706</strain>
    </source>
</reference>
<keyword evidence="2 7" id="KW-0547">Nucleotide-binding</keyword>
<dbReference type="AlphaFoldDB" id="A0A1I0DK74"/>
<evidence type="ECO:0000256" key="1">
    <source>
        <dbReference type="ARBA" id="ARBA00022723"/>
    </source>
</evidence>
<dbReference type="FunFam" id="3.40.50.300:FF:000418">
    <property type="entry name" value="Iron-sulfur cluster carrier protein"/>
    <property type="match status" value="1"/>
</dbReference>
<evidence type="ECO:0000256" key="2">
    <source>
        <dbReference type="ARBA" id="ARBA00022741"/>
    </source>
</evidence>
<sequence>MANLNQEQLTDYIRLFDHPELQPNATDQWYISALSEHDAGLNITLHSPFPCKALTHDITQYISQYVQKDVYLTIEANVSAVRQHAISNVKNIVAIASGKGGVGKSTTAVNVAQGLIAQGARVGILDADIYGPSIPHLLGIEDTQIQTTQQGKFVPVKVGQLHAMSIGLLVDKNDATVWRGPMASRAFMQLLNDTQWPALDYLIIDMPPGTGDIQLTLAQQVPVAAAVIVTTPQNLALADAIKGIAMFDKVSVPVLGVIENMSYHLCEACGHTSHIFGEGAANVLADDYQTPILGHLPLDASIQQLNAQGTLLNAENSSGDIAQLYRRIAIKIASQLYLDLDMASSHTPDLTIRNK</sequence>
<proteinExistence type="inferred from homology"/>
<dbReference type="InterPro" id="IPR019591">
    <property type="entry name" value="Mrp/NBP35_ATP-bd"/>
</dbReference>
<evidence type="ECO:0000256" key="3">
    <source>
        <dbReference type="ARBA" id="ARBA00022840"/>
    </source>
</evidence>
<dbReference type="PROSITE" id="PS01215">
    <property type="entry name" value="MRP"/>
    <property type="match status" value="1"/>
</dbReference>
<dbReference type="Gene3D" id="3.40.50.300">
    <property type="entry name" value="P-loop containing nucleotide triphosphate hydrolases"/>
    <property type="match status" value="1"/>
</dbReference>
<dbReference type="Proteomes" id="UP000199308">
    <property type="component" value="Unassembled WGS sequence"/>
</dbReference>
<organism evidence="8 9">
    <name type="scientific">Thalassotalea agarivorans</name>
    <name type="common">Thalassomonas agarivorans</name>
    <dbReference type="NCBI Taxonomy" id="349064"/>
    <lineage>
        <taxon>Bacteria</taxon>
        <taxon>Pseudomonadati</taxon>
        <taxon>Pseudomonadota</taxon>
        <taxon>Gammaproteobacteria</taxon>
        <taxon>Alteromonadales</taxon>
        <taxon>Colwelliaceae</taxon>
        <taxon>Thalassotalea</taxon>
    </lineage>
</organism>
<comment type="similarity">
    <text evidence="6 7">Belongs to the Mrp/NBP35 ATP-binding proteins family.</text>
</comment>
<dbReference type="RefSeq" id="WP_093329006.1">
    <property type="nucleotide sequence ID" value="NZ_AP027363.1"/>
</dbReference>
<comment type="subunit">
    <text evidence="7">Homodimer.</text>
</comment>
<gene>
    <name evidence="8" type="ORF">SAMN05660429_01556</name>
</gene>
<keyword evidence="7" id="KW-0378">Hydrolase</keyword>
<keyword evidence="4 7" id="KW-0408">Iron</keyword>
<protein>
    <recommendedName>
        <fullName evidence="7">Iron-sulfur cluster carrier protein</fullName>
    </recommendedName>
</protein>
<dbReference type="SUPFAM" id="SSF52540">
    <property type="entry name" value="P-loop containing nucleoside triphosphate hydrolases"/>
    <property type="match status" value="1"/>
</dbReference>
<keyword evidence="1 7" id="KW-0479">Metal-binding</keyword>
<keyword evidence="3 7" id="KW-0067">ATP-binding</keyword>
<evidence type="ECO:0000256" key="4">
    <source>
        <dbReference type="ARBA" id="ARBA00023004"/>
    </source>
</evidence>
<dbReference type="OrthoDB" id="9809679at2"/>
<dbReference type="GO" id="GO:0051539">
    <property type="term" value="F:4 iron, 4 sulfur cluster binding"/>
    <property type="evidence" value="ECO:0007669"/>
    <property type="project" value="TreeGrafter"/>
</dbReference>
<evidence type="ECO:0000313" key="9">
    <source>
        <dbReference type="Proteomes" id="UP000199308"/>
    </source>
</evidence>
<dbReference type="InterPro" id="IPR044304">
    <property type="entry name" value="NUBPL-like"/>
</dbReference>
<name>A0A1I0DK74_THASX</name>
<accession>A0A1I0DK74</accession>
<dbReference type="GO" id="GO:0016887">
    <property type="term" value="F:ATP hydrolysis activity"/>
    <property type="evidence" value="ECO:0007669"/>
    <property type="project" value="UniProtKB-UniRule"/>
</dbReference>
<dbReference type="Pfam" id="PF10609">
    <property type="entry name" value="ParA"/>
    <property type="match status" value="1"/>
</dbReference>
<dbReference type="GO" id="GO:0140663">
    <property type="term" value="F:ATP-dependent FeS chaperone activity"/>
    <property type="evidence" value="ECO:0007669"/>
    <property type="project" value="InterPro"/>
</dbReference>
<dbReference type="PANTHER" id="PTHR42961:SF2">
    <property type="entry name" value="IRON-SULFUR PROTEIN NUBPL"/>
    <property type="match status" value="1"/>
</dbReference>
<dbReference type="EMBL" id="FOHK01000006">
    <property type="protein sequence ID" value="SET32879.1"/>
    <property type="molecule type" value="Genomic_DNA"/>
</dbReference>
<dbReference type="NCBIfam" id="NF008669">
    <property type="entry name" value="PRK11670.1"/>
    <property type="match status" value="1"/>
</dbReference>
<evidence type="ECO:0000313" key="8">
    <source>
        <dbReference type="EMBL" id="SET32879.1"/>
    </source>
</evidence>
<dbReference type="GO" id="GO:0005524">
    <property type="term" value="F:ATP binding"/>
    <property type="evidence" value="ECO:0007669"/>
    <property type="project" value="UniProtKB-UniRule"/>
</dbReference>
<evidence type="ECO:0000256" key="5">
    <source>
        <dbReference type="ARBA" id="ARBA00023014"/>
    </source>
</evidence>
<dbReference type="InterPro" id="IPR033756">
    <property type="entry name" value="YlxH/NBP35"/>
</dbReference>
<dbReference type="CDD" id="cd02037">
    <property type="entry name" value="Mrp_NBP35"/>
    <property type="match status" value="1"/>
</dbReference>
<dbReference type="PANTHER" id="PTHR42961">
    <property type="entry name" value="IRON-SULFUR PROTEIN NUBPL"/>
    <property type="match status" value="1"/>
</dbReference>
<dbReference type="InterPro" id="IPR000808">
    <property type="entry name" value="Mrp-like_CS"/>
</dbReference>
<feature type="binding site" evidence="7">
    <location>
        <begin position="98"/>
        <end position="105"/>
    </location>
    <ligand>
        <name>ATP</name>
        <dbReference type="ChEBI" id="CHEBI:30616"/>
    </ligand>
</feature>
<keyword evidence="9" id="KW-1185">Reference proteome</keyword>
<dbReference type="HAMAP" id="MF_02040">
    <property type="entry name" value="Mrp_NBP35"/>
    <property type="match status" value="1"/>
</dbReference>
<dbReference type="STRING" id="349064.SAMN05660429_01556"/>
<dbReference type="InterPro" id="IPR027417">
    <property type="entry name" value="P-loop_NTPase"/>
</dbReference>
<dbReference type="GO" id="GO:0046872">
    <property type="term" value="F:metal ion binding"/>
    <property type="evidence" value="ECO:0007669"/>
    <property type="project" value="UniProtKB-KW"/>
</dbReference>
<evidence type="ECO:0000256" key="7">
    <source>
        <dbReference type="HAMAP-Rule" id="MF_02040"/>
    </source>
</evidence>
<dbReference type="GO" id="GO:0005829">
    <property type="term" value="C:cytosol"/>
    <property type="evidence" value="ECO:0007669"/>
    <property type="project" value="TreeGrafter"/>
</dbReference>